<dbReference type="PANTHER" id="PTHR36507">
    <property type="entry name" value="BLL1555 PROTEIN"/>
    <property type="match status" value="1"/>
</dbReference>
<dbReference type="Pfam" id="PF00127">
    <property type="entry name" value="Copper-bind"/>
    <property type="match status" value="1"/>
</dbReference>
<keyword evidence="6" id="KW-0249">Electron transport</keyword>
<keyword evidence="4" id="KW-0479">Metal-binding</keyword>
<dbReference type="PROSITE" id="PS51257">
    <property type="entry name" value="PROKAR_LIPOPROTEIN"/>
    <property type="match status" value="1"/>
</dbReference>
<evidence type="ECO:0000256" key="3">
    <source>
        <dbReference type="ARBA" id="ARBA00022448"/>
    </source>
</evidence>
<dbReference type="Proteomes" id="UP001560573">
    <property type="component" value="Unassembled WGS sequence"/>
</dbReference>
<comment type="caution">
    <text evidence="9">The sequence shown here is derived from an EMBL/GenBank/DDBJ whole genome shotgun (WGS) entry which is preliminary data.</text>
</comment>
<keyword evidence="10" id="KW-1185">Reference proteome</keyword>
<feature type="domain" description="Blue (type 1) copper" evidence="8">
    <location>
        <begin position="45"/>
        <end position="121"/>
    </location>
</feature>
<evidence type="ECO:0000256" key="6">
    <source>
        <dbReference type="ARBA" id="ARBA00022982"/>
    </source>
</evidence>
<comment type="subcellular location">
    <subcellularLocation>
        <location evidence="2">Periplasm</location>
    </subcellularLocation>
</comment>
<organism evidence="9 10">
    <name type="scientific">Danxiaibacter flavus</name>
    <dbReference type="NCBI Taxonomy" id="3049108"/>
    <lineage>
        <taxon>Bacteria</taxon>
        <taxon>Pseudomonadati</taxon>
        <taxon>Bacteroidota</taxon>
        <taxon>Chitinophagia</taxon>
        <taxon>Chitinophagales</taxon>
        <taxon>Chitinophagaceae</taxon>
        <taxon>Danxiaibacter</taxon>
    </lineage>
</organism>
<evidence type="ECO:0000256" key="4">
    <source>
        <dbReference type="ARBA" id="ARBA00022723"/>
    </source>
</evidence>
<evidence type="ECO:0000256" key="5">
    <source>
        <dbReference type="ARBA" id="ARBA00022764"/>
    </source>
</evidence>
<comment type="cofactor">
    <cofactor evidence="1">
        <name>Cu cation</name>
        <dbReference type="ChEBI" id="CHEBI:23378"/>
    </cofactor>
</comment>
<gene>
    <name evidence="9" type="ORF">QTN47_20795</name>
</gene>
<keyword evidence="7" id="KW-0186">Copper</keyword>
<accession>A0ABV3ZNB0</accession>
<dbReference type="InterPro" id="IPR000923">
    <property type="entry name" value="BlueCu_1"/>
</dbReference>
<evidence type="ECO:0000313" key="9">
    <source>
        <dbReference type="EMBL" id="MEX6689959.1"/>
    </source>
</evidence>
<dbReference type="EMBL" id="JAULBC010000007">
    <property type="protein sequence ID" value="MEX6689959.1"/>
    <property type="molecule type" value="Genomic_DNA"/>
</dbReference>
<dbReference type="PRINTS" id="PR00155">
    <property type="entry name" value="AMICYANIN"/>
</dbReference>
<dbReference type="InterPro" id="IPR008972">
    <property type="entry name" value="Cupredoxin"/>
</dbReference>
<evidence type="ECO:0000313" key="10">
    <source>
        <dbReference type="Proteomes" id="UP001560573"/>
    </source>
</evidence>
<dbReference type="Gene3D" id="2.60.40.420">
    <property type="entry name" value="Cupredoxins - blue copper proteins"/>
    <property type="match status" value="1"/>
</dbReference>
<sequence length="121" mass="13476">MKNLNRIFKRVTYFLFALVVLGSCSGRKNGEAGPVAERAPQTHIVEIRQMVFSPAEIKVKKGDSITFINHDLVAHDITEASSKAWTSSPLQPEQSWKLKVTASANYYCSLHAVMKGKIIVE</sequence>
<dbReference type="RefSeq" id="WP_369331365.1">
    <property type="nucleotide sequence ID" value="NZ_JAULBC010000007.1"/>
</dbReference>
<evidence type="ECO:0000259" key="8">
    <source>
        <dbReference type="Pfam" id="PF00127"/>
    </source>
</evidence>
<protein>
    <submittedName>
        <fullName evidence="9">Plastocyanin/azurin family copper-binding protein</fullName>
    </submittedName>
</protein>
<dbReference type="InterPro" id="IPR052721">
    <property type="entry name" value="ET_Amicyanin"/>
</dbReference>
<dbReference type="SUPFAM" id="SSF49503">
    <property type="entry name" value="Cupredoxins"/>
    <property type="match status" value="1"/>
</dbReference>
<evidence type="ECO:0000256" key="1">
    <source>
        <dbReference type="ARBA" id="ARBA00001935"/>
    </source>
</evidence>
<proteinExistence type="predicted"/>
<dbReference type="PANTHER" id="PTHR36507:SF1">
    <property type="entry name" value="BLL1555 PROTEIN"/>
    <property type="match status" value="1"/>
</dbReference>
<reference evidence="9 10" key="1">
    <citation type="submission" date="2023-07" db="EMBL/GenBank/DDBJ databases">
        <authorList>
            <person name="Lian W.-H."/>
        </authorList>
    </citation>
    <scope>NUCLEOTIDE SEQUENCE [LARGE SCALE GENOMIC DNA]</scope>
    <source>
        <strain evidence="9 10">SYSU DXS3180</strain>
    </source>
</reference>
<keyword evidence="3" id="KW-0813">Transport</keyword>
<evidence type="ECO:0000256" key="7">
    <source>
        <dbReference type="ARBA" id="ARBA00023008"/>
    </source>
</evidence>
<name>A0ABV3ZNB0_9BACT</name>
<dbReference type="InterPro" id="IPR002386">
    <property type="entry name" value="Amicyanin/Pseudoazurin"/>
</dbReference>
<keyword evidence="5" id="KW-0574">Periplasm</keyword>
<evidence type="ECO:0000256" key="2">
    <source>
        <dbReference type="ARBA" id="ARBA00004418"/>
    </source>
</evidence>